<accession>A0A1C3URQ0</accession>
<dbReference type="Gene3D" id="3.30.560.10">
    <property type="entry name" value="Glucose Oxidase, domain 3"/>
    <property type="match status" value="1"/>
</dbReference>
<dbReference type="PIRSF" id="PIRSF000137">
    <property type="entry name" value="Alcohol_oxidase"/>
    <property type="match status" value="1"/>
</dbReference>
<feature type="binding site" evidence="5">
    <location>
        <position position="85"/>
    </location>
    <ligand>
        <name>FAD</name>
        <dbReference type="ChEBI" id="CHEBI:57692"/>
    </ligand>
</feature>
<keyword evidence="3 6" id="KW-0285">Flavoprotein</keyword>
<dbReference type="Pfam" id="PF00732">
    <property type="entry name" value="GMC_oxred_N"/>
    <property type="match status" value="1"/>
</dbReference>
<feature type="binding site" evidence="5">
    <location>
        <position position="220"/>
    </location>
    <ligand>
        <name>FAD</name>
        <dbReference type="ChEBI" id="CHEBI:57692"/>
    </ligand>
</feature>
<proteinExistence type="inferred from homology"/>
<dbReference type="PROSITE" id="PS00624">
    <property type="entry name" value="GMC_OXRED_2"/>
    <property type="match status" value="1"/>
</dbReference>
<evidence type="ECO:0000259" key="7">
    <source>
        <dbReference type="PROSITE" id="PS00623"/>
    </source>
</evidence>
<dbReference type="EMBL" id="FMAI01000002">
    <property type="protein sequence ID" value="SCB18190.1"/>
    <property type="molecule type" value="Genomic_DNA"/>
</dbReference>
<evidence type="ECO:0000256" key="5">
    <source>
        <dbReference type="PIRSR" id="PIRSR000137-2"/>
    </source>
</evidence>
<sequence length="531" mass="57856">MPARGYDYIIVGAGSAGCIVANRLSTDPSCRVLLLEAGGSDRNFWLKLPVGYYRTIYNERFSRLFETEPSEGSGGRAIVWPRGRVLGGSSSINGLIFIRGQHEDFDDWERLGAEGWSYRELLPYFRRYERYRGGESQFHGGLGEFEVSDLRNDNPASKAWVEAGVEFGLPRNPDFNGAATLGVGTYQLGIGRHWRTSSASAFLRPVAGRPNLTIITYAQVSRVVFNGSVATGVEWISKGQVHSATADREIILSGGALQSPQILQLSGVGPADLLRKLGIPVVAESPQVGANLQDHYQARLIVRLKERISLNDQIRNPVELTKMGLQWMLAGSGPLTVGAGQVGGAACTEYAVGGRPDVQFNVMPLSVDKPGEPLHSYSGFTASVWQCHGKSRGQLAISSTDPFEQPRIAPNYFAEEIDRKTIVAGLKILREIYQQKAFRPLWDVEMVPGEVARDDAGLWDFARNTGGTVFHCVGTCRMGSDAQAVLDPQLRVRGVERLRVIDASVMPQITSANTNATSLMIGERGAALVTA</sequence>
<evidence type="ECO:0000256" key="4">
    <source>
        <dbReference type="ARBA" id="ARBA00022827"/>
    </source>
</evidence>
<dbReference type="Proteomes" id="UP000199184">
    <property type="component" value="Unassembled WGS sequence"/>
</dbReference>
<dbReference type="PROSITE" id="PS00623">
    <property type="entry name" value="GMC_OXRED_1"/>
    <property type="match status" value="1"/>
</dbReference>
<dbReference type="SUPFAM" id="SSF54373">
    <property type="entry name" value="FAD-linked reductases, C-terminal domain"/>
    <property type="match status" value="1"/>
</dbReference>
<dbReference type="PANTHER" id="PTHR11552">
    <property type="entry name" value="GLUCOSE-METHANOL-CHOLINE GMC OXIDOREDUCTASE"/>
    <property type="match status" value="1"/>
</dbReference>
<dbReference type="InterPro" id="IPR012132">
    <property type="entry name" value="GMC_OxRdtase"/>
</dbReference>
<comment type="cofactor">
    <cofactor evidence="1 5">
        <name>FAD</name>
        <dbReference type="ChEBI" id="CHEBI:57692"/>
    </cofactor>
</comment>
<dbReference type="InterPro" id="IPR036188">
    <property type="entry name" value="FAD/NAD-bd_sf"/>
</dbReference>
<feature type="domain" description="Glucose-methanol-choline oxidoreductase N-terminal" evidence="8">
    <location>
        <begin position="255"/>
        <end position="269"/>
    </location>
</feature>
<reference evidence="10" key="1">
    <citation type="submission" date="2016-08" db="EMBL/GenBank/DDBJ databases">
        <authorList>
            <person name="Varghese N."/>
            <person name="Submissions Spin"/>
        </authorList>
    </citation>
    <scope>NUCLEOTIDE SEQUENCE [LARGE SCALE GENOMIC DNA]</scope>
    <source>
        <strain evidence="10">ERR11</strain>
    </source>
</reference>
<dbReference type="GO" id="GO:0050660">
    <property type="term" value="F:flavin adenine dinucleotide binding"/>
    <property type="evidence" value="ECO:0007669"/>
    <property type="project" value="InterPro"/>
</dbReference>
<keyword evidence="10" id="KW-1185">Reference proteome</keyword>
<evidence type="ECO:0000313" key="10">
    <source>
        <dbReference type="Proteomes" id="UP000199184"/>
    </source>
</evidence>
<comment type="similarity">
    <text evidence="2 6">Belongs to the GMC oxidoreductase family.</text>
</comment>
<feature type="domain" description="Glucose-methanol-choline oxidoreductase N-terminal" evidence="7">
    <location>
        <begin position="83"/>
        <end position="106"/>
    </location>
</feature>
<protein>
    <submittedName>
        <fullName evidence="9">Choline dehydrogenase</fullName>
    </submittedName>
</protein>
<keyword evidence="4 5" id="KW-0274">FAD</keyword>
<evidence type="ECO:0000256" key="2">
    <source>
        <dbReference type="ARBA" id="ARBA00010790"/>
    </source>
</evidence>
<dbReference type="RefSeq" id="WP_091954644.1">
    <property type="nucleotide sequence ID" value="NZ_FMAI01000002.1"/>
</dbReference>
<evidence type="ECO:0000259" key="8">
    <source>
        <dbReference type="PROSITE" id="PS00624"/>
    </source>
</evidence>
<dbReference type="PROSITE" id="PS51257">
    <property type="entry name" value="PROKAR_LIPOPROTEIN"/>
    <property type="match status" value="1"/>
</dbReference>
<dbReference type="Pfam" id="PF05199">
    <property type="entry name" value="GMC_oxred_C"/>
    <property type="match status" value="1"/>
</dbReference>
<dbReference type="InterPro" id="IPR007867">
    <property type="entry name" value="GMC_OxRtase_C"/>
</dbReference>
<gene>
    <name evidence="9" type="ORF">GA0061098_1002347</name>
</gene>
<dbReference type="SUPFAM" id="SSF51905">
    <property type="entry name" value="FAD/NAD(P)-binding domain"/>
    <property type="match status" value="1"/>
</dbReference>
<evidence type="ECO:0000256" key="1">
    <source>
        <dbReference type="ARBA" id="ARBA00001974"/>
    </source>
</evidence>
<dbReference type="PANTHER" id="PTHR11552:SF147">
    <property type="entry name" value="CHOLINE DEHYDROGENASE, MITOCHONDRIAL"/>
    <property type="match status" value="1"/>
</dbReference>
<dbReference type="Gene3D" id="3.50.50.60">
    <property type="entry name" value="FAD/NAD(P)-binding domain"/>
    <property type="match status" value="1"/>
</dbReference>
<dbReference type="GO" id="GO:0016614">
    <property type="term" value="F:oxidoreductase activity, acting on CH-OH group of donors"/>
    <property type="evidence" value="ECO:0007669"/>
    <property type="project" value="InterPro"/>
</dbReference>
<organism evidence="9 10">
    <name type="scientific">Bradyrhizobium shewense</name>
    <dbReference type="NCBI Taxonomy" id="1761772"/>
    <lineage>
        <taxon>Bacteria</taxon>
        <taxon>Pseudomonadati</taxon>
        <taxon>Pseudomonadota</taxon>
        <taxon>Alphaproteobacteria</taxon>
        <taxon>Hyphomicrobiales</taxon>
        <taxon>Nitrobacteraceae</taxon>
        <taxon>Bradyrhizobium</taxon>
    </lineage>
</organism>
<evidence type="ECO:0000256" key="3">
    <source>
        <dbReference type="ARBA" id="ARBA00022630"/>
    </source>
</evidence>
<evidence type="ECO:0000313" key="9">
    <source>
        <dbReference type="EMBL" id="SCB18190.1"/>
    </source>
</evidence>
<dbReference type="InterPro" id="IPR000172">
    <property type="entry name" value="GMC_OxRdtase_N"/>
</dbReference>
<name>A0A1C3URQ0_9BRAD</name>
<evidence type="ECO:0000256" key="6">
    <source>
        <dbReference type="RuleBase" id="RU003968"/>
    </source>
</evidence>
<dbReference type="AlphaFoldDB" id="A0A1C3URQ0"/>